<dbReference type="STRING" id="101127.A0A1X2GAL5"/>
<organism evidence="2 3">
    <name type="scientific">Hesseltinella vesiculosa</name>
    <dbReference type="NCBI Taxonomy" id="101127"/>
    <lineage>
        <taxon>Eukaryota</taxon>
        <taxon>Fungi</taxon>
        <taxon>Fungi incertae sedis</taxon>
        <taxon>Mucoromycota</taxon>
        <taxon>Mucoromycotina</taxon>
        <taxon>Mucoromycetes</taxon>
        <taxon>Mucorales</taxon>
        <taxon>Cunninghamellaceae</taxon>
        <taxon>Hesseltinella</taxon>
    </lineage>
</organism>
<dbReference type="SUPFAM" id="SSF56219">
    <property type="entry name" value="DNase I-like"/>
    <property type="match status" value="1"/>
</dbReference>
<dbReference type="Gene3D" id="3.60.10.10">
    <property type="entry name" value="Endonuclease/exonuclease/phosphatase"/>
    <property type="match status" value="1"/>
</dbReference>
<dbReference type="EMBL" id="MCGT01000027">
    <property type="protein sequence ID" value="ORX49179.1"/>
    <property type="molecule type" value="Genomic_DNA"/>
</dbReference>
<dbReference type="Pfam" id="PF03372">
    <property type="entry name" value="Exo_endo_phos"/>
    <property type="match status" value="1"/>
</dbReference>
<accession>A0A1X2GAL5</accession>
<keyword evidence="3" id="KW-1185">Reference proteome</keyword>
<dbReference type="Proteomes" id="UP000242146">
    <property type="component" value="Unassembled WGS sequence"/>
</dbReference>
<reference evidence="2 3" key="1">
    <citation type="submission" date="2016-07" db="EMBL/GenBank/DDBJ databases">
        <title>Pervasive Adenine N6-methylation of Active Genes in Fungi.</title>
        <authorList>
            <consortium name="DOE Joint Genome Institute"/>
            <person name="Mondo S.J."/>
            <person name="Dannebaum R.O."/>
            <person name="Kuo R.C."/>
            <person name="Labutti K."/>
            <person name="Haridas S."/>
            <person name="Kuo A."/>
            <person name="Salamov A."/>
            <person name="Ahrendt S.R."/>
            <person name="Lipzen A."/>
            <person name="Sullivan W."/>
            <person name="Andreopoulos W.B."/>
            <person name="Clum A."/>
            <person name="Lindquist E."/>
            <person name="Daum C."/>
            <person name="Ramamoorthy G.K."/>
            <person name="Gryganskyi A."/>
            <person name="Culley D."/>
            <person name="Magnuson J.K."/>
            <person name="James T.Y."/>
            <person name="O'Malley M.A."/>
            <person name="Stajich J.E."/>
            <person name="Spatafora J.W."/>
            <person name="Visel A."/>
            <person name="Grigoriev I.V."/>
        </authorList>
    </citation>
    <scope>NUCLEOTIDE SEQUENCE [LARGE SCALE GENOMIC DNA]</scope>
    <source>
        <strain evidence="2 3">NRRL 3301</strain>
    </source>
</reference>
<evidence type="ECO:0000313" key="2">
    <source>
        <dbReference type="EMBL" id="ORX49179.1"/>
    </source>
</evidence>
<dbReference type="AlphaFoldDB" id="A0A1X2GAL5"/>
<protein>
    <recommendedName>
        <fullName evidence="1">Endonuclease/exonuclease/phosphatase domain-containing protein</fullName>
    </recommendedName>
</protein>
<dbReference type="PANTHER" id="PTHR14859">
    <property type="entry name" value="CALCOFLUOR WHITE HYPERSENSITIVE PROTEIN PRECURSOR"/>
    <property type="match status" value="1"/>
</dbReference>
<dbReference type="InterPro" id="IPR036691">
    <property type="entry name" value="Endo/exonu/phosph_ase_sf"/>
</dbReference>
<evidence type="ECO:0000313" key="3">
    <source>
        <dbReference type="Proteomes" id="UP000242146"/>
    </source>
</evidence>
<proteinExistence type="predicted"/>
<dbReference type="GO" id="GO:0003824">
    <property type="term" value="F:catalytic activity"/>
    <property type="evidence" value="ECO:0007669"/>
    <property type="project" value="InterPro"/>
</dbReference>
<dbReference type="InterPro" id="IPR051916">
    <property type="entry name" value="GPI-anchor_lipid_remodeler"/>
</dbReference>
<dbReference type="OrthoDB" id="200415at2759"/>
<dbReference type="GO" id="GO:0006506">
    <property type="term" value="P:GPI anchor biosynthetic process"/>
    <property type="evidence" value="ECO:0007669"/>
    <property type="project" value="TreeGrafter"/>
</dbReference>
<evidence type="ECO:0000259" key="1">
    <source>
        <dbReference type="Pfam" id="PF03372"/>
    </source>
</evidence>
<sequence length="401" mass="46254">MDETDAEGYLVGPGGVLEYDYRPPERPVASASLKVLQWNVERNYESQRIMDTIKELDPDVCVLQEVDIGCRRSDGRNHMKELCKELQMYGVFVCEFWELASPLRKERDQGGGIHGNAILSKYDMRTRVLNHHVQPYDWDNEGAALGEPRKGRRFTLAATVQPGTHHAVLLYNVHLEASIAVFTGIIGRVSAFSEILEDAREQTEATPHQGIFGDLNTMGHSIARLSSKYARDRYRWLSLGWTEAEWWNQQVLAWHDQDGPVNLGLLTVQGCVWWLKPLAWSLRFLVNHRFSRTWGQSLGQVLSGFSWEVLCRARNPGFFDPWPSHHVTLHNPAYFGLFRAKLDWTLVRNLVVQQRWVGNQDYSASDHQWLMVELDTSKVIPQDGLERRHQWQASRTYWAKS</sequence>
<gene>
    <name evidence="2" type="ORF">DM01DRAFT_1409638</name>
</gene>
<dbReference type="InterPro" id="IPR005135">
    <property type="entry name" value="Endo/exonuclease/phosphatase"/>
</dbReference>
<feature type="domain" description="Endonuclease/exonuclease/phosphatase" evidence="1">
    <location>
        <begin position="36"/>
        <end position="367"/>
    </location>
</feature>
<dbReference type="PANTHER" id="PTHR14859:SF1">
    <property type="entry name" value="PGAP2-INTERACTING PROTEIN"/>
    <property type="match status" value="1"/>
</dbReference>
<comment type="caution">
    <text evidence="2">The sequence shown here is derived from an EMBL/GenBank/DDBJ whole genome shotgun (WGS) entry which is preliminary data.</text>
</comment>
<dbReference type="GO" id="GO:0016020">
    <property type="term" value="C:membrane"/>
    <property type="evidence" value="ECO:0007669"/>
    <property type="project" value="GOC"/>
</dbReference>
<name>A0A1X2GAL5_9FUNG</name>